<dbReference type="RefSeq" id="WP_142555715.1">
    <property type="nucleotide sequence ID" value="NZ_VIFX01000062.1"/>
</dbReference>
<sequence length="250" mass="25762">MTVSSDSSDGSALLSATATLGGYFAIAAQGAAEGPHLAALLNAATLTTFVDRTRSAIATSMACEPSRIPRRLAASSFQLNVVSRLVSPVLGSAVVGGAVPLFTPESVRWIETEGHSPHFETANVECASAPTPVRAAELISDSLLTTIVGPLNETLKTTASLSDRVSWGNTISAANGAVTVMAMSRPDLEQSGRALVRALLDVGPLQDTGDFDGGRFVRHSCCLFYQAPSGGLCGDCVLTVSGGSQQTQVH</sequence>
<dbReference type="AlphaFoldDB" id="A0A544VRU7"/>
<evidence type="ECO:0000259" key="1">
    <source>
        <dbReference type="Pfam" id="PF11575"/>
    </source>
</evidence>
<evidence type="ECO:0000313" key="3">
    <source>
        <dbReference type="Proteomes" id="UP000315759"/>
    </source>
</evidence>
<protein>
    <recommendedName>
        <fullName evidence="1">Ferric siderophore reductase C-terminal domain-containing protein</fullName>
    </recommendedName>
</protein>
<dbReference type="Proteomes" id="UP000315759">
    <property type="component" value="Unassembled WGS sequence"/>
</dbReference>
<organism evidence="2 3">
    <name type="scientific">Mycolicibacterium hodleri</name>
    <dbReference type="NCBI Taxonomy" id="49897"/>
    <lineage>
        <taxon>Bacteria</taxon>
        <taxon>Bacillati</taxon>
        <taxon>Actinomycetota</taxon>
        <taxon>Actinomycetes</taxon>
        <taxon>Mycobacteriales</taxon>
        <taxon>Mycobacteriaceae</taxon>
        <taxon>Mycolicibacterium</taxon>
    </lineage>
</organism>
<name>A0A544VRU7_9MYCO</name>
<gene>
    <name evidence="2" type="ORF">D8S82_30710</name>
</gene>
<accession>A0A544VRU7</accession>
<feature type="domain" description="Ferric siderophore reductase C-terminal" evidence="1">
    <location>
        <begin position="218"/>
        <end position="238"/>
    </location>
</feature>
<comment type="caution">
    <text evidence="2">The sequence shown here is derived from an EMBL/GenBank/DDBJ whole genome shotgun (WGS) entry which is preliminary data.</text>
</comment>
<dbReference type="Pfam" id="PF11575">
    <property type="entry name" value="FhuF_C"/>
    <property type="match status" value="1"/>
</dbReference>
<evidence type="ECO:0000313" key="2">
    <source>
        <dbReference type="EMBL" id="TQR82718.1"/>
    </source>
</evidence>
<dbReference type="EMBL" id="VIFX01000062">
    <property type="protein sequence ID" value="TQR82718.1"/>
    <property type="molecule type" value="Genomic_DNA"/>
</dbReference>
<proteinExistence type="predicted"/>
<dbReference type="InterPro" id="IPR024726">
    <property type="entry name" value="FhuF_C"/>
</dbReference>
<dbReference type="GO" id="GO:0051537">
    <property type="term" value="F:2 iron, 2 sulfur cluster binding"/>
    <property type="evidence" value="ECO:0007669"/>
    <property type="project" value="InterPro"/>
</dbReference>
<keyword evidence="3" id="KW-1185">Reference proteome</keyword>
<reference evidence="2 3" key="1">
    <citation type="submission" date="2018-10" db="EMBL/GenBank/DDBJ databases">
        <title>Draft genome of Mycobacterium hodleri strain B.</title>
        <authorList>
            <person name="Amande T.J."/>
            <person name="Mcgenity T.J."/>
        </authorList>
    </citation>
    <scope>NUCLEOTIDE SEQUENCE [LARGE SCALE GENOMIC DNA]</scope>
    <source>
        <strain evidence="2 3">B</strain>
    </source>
</reference>